<dbReference type="SUPFAM" id="SSF56349">
    <property type="entry name" value="DNA breaking-rejoining enzymes"/>
    <property type="match status" value="1"/>
</dbReference>
<accession>A0AAE8T644</accession>
<dbReference type="PROSITE" id="PS51898">
    <property type="entry name" value="TYR_RECOMBINASE"/>
    <property type="match status" value="1"/>
</dbReference>
<evidence type="ECO:0000256" key="3">
    <source>
        <dbReference type="ARBA" id="ARBA00023125"/>
    </source>
</evidence>
<feature type="domain" description="Tyr recombinase" evidence="6">
    <location>
        <begin position="217"/>
        <end position="393"/>
    </location>
</feature>
<comment type="caution">
    <text evidence="8">The sequence shown here is derived from an EMBL/GenBank/DDBJ whole genome shotgun (WGS) entry which is preliminary data.</text>
</comment>
<dbReference type="InterPro" id="IPR011010">
    <property type="entry name" value="DNA_brk_join_enz"/>
</dbReference>
<dbReference type="InterPro" id="IPR038488">
    <property type="entry name" value="Integrase_DNA-bd_sf"/>
</dbReference>
<dbReference type="Gene3D" id="1.10.443.10">
    <property type="entry name" value="Intergrase catalytic core"/>
    <property type="match status" value="1"/>
</dbReference>
<dbReference type="RefSeq" id="WP_111999061.1">
    <property type="nucleotide sequence ID" value="NZ_CADEUP010000006.1"/>
</dbReference>
<comment type="similarity">
    <text evidence="1">Belongs to the 'phage' integrase family.</text>
</comment>
<evidence type="ECO:0000256" key="4">
    <source>
        <dbReference type="ARBA" id="ARBA00023172"/>
    </source>
</evidence>
<dbReference type="Gene3D" id="1.10.150.130">
    <property type="match status" value="1"/>
</dbReference>
<dbReference type="GO" id="GO:0003677">
    <property type="term" value="F:DNA binding"/>
    <property type="evidence" value="ECO:0007669"/>
    <property type="project" value="UniProtKB-UniRule"/>
</dbReference>
<dbReference type="PANTHER" id="PTHR30629">
    <property type="entry name" value="PROPHAGE INTEGRASE"/>
    <property type="match status" value="1"/>
</dbReference>
<keyword evidence="3 5" id="KW-0238">DNA-binding</keyword>
<dbReference type="CDD" id="cd00801">
    <property type="entry name" value="INT_P4_C"/>
    <property type="match status" value="1"/>
</dbReference>
<evidence type="ECO:0000313" key="9">
    <source>
        <dbReference type="Proteomes" id="UP000250416"/>
    </source>
</evidence>
<evidence type="ECO:0000259" key="6">
    <source>
        <dbReference type="PROSITE" id="PS51898"/>
    </source>
</evidence>
<dbReference type="GO" id="GO:0006310">
    <property type="term" value="P:DNA recombination"/>
    <property type="evidence" value="ECO:0007669"/>
    <property type="project" value="UniProtKB-KW"/>
</dbReference>
<dbReference type="Gene3D" id="3.30.160.390">
    <property type="entry name" value="Integrase, DNA-binding domain"/>
    <property type="match status" value="1"/>
</dbReference>
<gene>
    <name evidence="8" type="primary">intA_2</name>
    <name evidence="8" type="ORF">NCTC10661_06011</name>
</gene>
<dbReference type="InterPro" id="IPR013762">
    <property type="entry name" value="Integrase-like_cat_sf"/>
</dbReference>
<keyword evidence="4" id="KW-0233">DNA recombination</keyword>
<dbReference type="AlphaFoldDB" id="A0AAE8T644"/>
<name>A0AAE8T644_BURCE</name>
<reference evidence="8 9" key="1">
    <citation type="submission" date="2018-06" db="EMBL/GenBank/DDBJ databases">
        <authorList>
            <consortium name="Pathogen Informatics"/>
            <person name="Doyle S."/>
        </authorList>
    </citation>
    <scope>NUCLEOTIDE SEQUENCE [LARGE SCALE GENOMIC DNA]</scope>
    <source>
        <strain evidence="8 9">NCTC10661</strain>
    </source>
</reference>
<organism evidence="8 9">
    <name type="scientific">Burkholderia cepacia</name>
    <name type="common">Pseudomonas cepacia</name>
    <dbReference type="NCBI Taxonomy" id="292"/>
    <lineage>
        <taxon>Bacteria</taxon>
        <taxon>Pseudomonadati</taxon>
        <taxon>Pseudomonadota</taxon>
        <taxon>Betaproteobacteria</taxon>
        <taxon>Burkholderiales</taxon>
        <taxon>Burkholderiaceae</taxon>
        <taxon>Burkholderia</taxon>
        <taxon>Burkholderia cepacia complex</taxon>
    </lineage>
</organism>
<dbReference type="PROSITE" id="PS51900">
    <property type="entry name" value="CB"/>
    <property type="match status" value="1"/>
</dbReference>
<dbReference type="Proteomes" id="UP000250416">
    <property type="component" value="Unassembled WGS sequence"/>
</dbReference>
<evidence type="ECO:0000256" key="2">
    <source>
        <dbReference type="ARBA" id="ARBA00022908"/>
    </source>
</evidence>
<dbReference type="InterPro" id="IPR050808">
    <property type="entry name" value="Phage_Integrase"/>
</dbReference>
<dbReference type="InterPro" id="IPR002104">
    <property type="entry name" value="Integrase_catalytic"/>
</dbReference>
<dbReference type="InterPro" id="IPR010998">
    <property type="entry name" value="Integrase_recombinase_N"/>
</dbReference>
<evidence type="ECO:0000256" key="5">
    <source>
        <dbReference type="PROSITE-ProRule" id="PRU01248"/>
    </source>
</evidence>
<feature type="domain" description="Core-binding (CB)" evidence="7">
    <location>
        <begin position="110"/>
        <end position="190"/>
    </location>
</feature>
<evidence type="ECO:0000259" key="7">
    <source>
        <dbReference type="PROSITE" id="PS51900"/>
    </source>
</evidence>
<dbReference type="InterPro" id="IPR044068">
    <property type="entry name" value="CB"/>
</dbReference>
<protein>
    <submittedName>
        <fullName evidence="8">Cp4-like integrase</fullName>
    </submittedName>
</protein>
<dbReference type="InterPro" id="IPR053876">
    <property type="entry name" value="Phage_int_M"/>
</dbReference>
<dbReference type="Pfam" id="PF13356">
    <property type="entry name" value="Arm-DNA-bind_3"/>
    <property type="match status" value="1"/>
</dbReference>
<dbReference type="GO" id="GO:0015074">
    <property type="term" value="P:DNA integration"/>
    <property type="evidence" value="ECO:0007669"/>
    <property type="project" value="UniProtKB-KW"/>
</dbReference>
<proteinExistence type="inferred from homology"/>
<sequence>MKQKTYPLSDATVRAAKPRETDYKLSDGNGLPGLHLLIKATGAKLWRYKFHLHGREGLLSIGAYPAVTLAAAREAHRAACALVASGVNPVHARREDREHVIRAKKQAERGAFSTVLQDWRDATDKGLAASTIRQREREIAKYIEPEFKSKSITAITRTELADLLKRVEKSAPEVARNLRGYLMQIFEHAISDGVLAANPMPPVRPKRGAQSRRRSQVHHAAMDTDRIPGFLAALDASSANLETKAAMRLVLLTACRKNEAVGARWSEFNLDAGEWVLPAPRMKGRVEHWVPLPRQAVALLRELREISDSTFLFPHRDKPNTPMAGNTLNALMDRIGYGEAATPHGFRSVFSTHFNGLEENPDVIERCLAHVEKNDSRSPYNRYEYREQRQALMQKWADYLDGLVAAHNDTSAKK</sequence>
<keyword evidence="2" id="KW-0229">DNA integration</keyword>
<dbReference type="EMBL" id="UARD01000044">
    <property type="protein sequence ID" value="SQA57437.1"/>
    <property type="molecule type" value="Genomic_DNA"/>
</dbReference>
<dbReference type="Pfam" id="PF00589">
    <property type="entry name" value="Phage_integrase"/>
    <property type="match status" value="1"/>
</dbReference>
<dbReference type="PANTHER" id="PTHR30629:SF2">
    <property type="entry name" value="PROPHAGE INTEGRASE INTS-RELATED"/>
    <property type="match status" value="1"/>
</dbReference>
<evidence type="ECO:0000313" key="8">
    <source>
        <dbReference type="EMBL" id="SQA57437.1"/>
    </source>
</evidence>
<dbReference type="Pfam" id="PF22022">
    <property type="entry name" value="Phage_int_M"/>
    <property type="match status" value="1"/>
</dbReference>
<evidence type="ECO:0000256" key="1">
    <source>
        <dbReference type="ARBA" id="ARBA00008857"/>
    </source>
</evidence>
<dbReference type="InterPro" id="IPR025166">
    <property type="entry name" value="Integrase_DNA_bind_dom"/>
</dbReference>